<feature type="region of interest" description="Disordered" evidence="1">
    <location>
        <begin position="422"/>
        <end position="464"/>
    </location>
</feature>
<gene>
    <name evidence="2" type="ORF">GB883_00010</name>
</gene>
<protein>
    <submittedName>
        <fullName evidence="2">Uncharacterized protein</fullName>
    </submittedName>
</protein>
<dbReference type="InterPro" id="IPR046674">
    <property type="entry name" value="DUF6544"/>
</dbReference>
<organism evidence="2 3">
    <name type="scientific">Georgenia thermotolerans</name>
    <dbReference type="NCBI Taxonomy" id="527326"/>
    <lineage>
        <taxon>Bacteria</taxon>
        <taxon>Bacillati</taxon>
        <taxon>Actinomycetota</taxon>
        <taxon>Actinomycetes</taxon>
        <taxon>Micrococcales</taxon>
        <taxon>Bogoriellaceae</taxon>
        <taxon>Georgenia</taxon>
    </lineage>
</organism>
<dbReference type="EMBL" id="WHJE01000001">
    <property type="protein sequence ID" value="KAE8766063.1"/>
    <property type="molecule type" value="Genomic_DNA"/>
</dbReference>
<sequence length="464" mass="50043">MANDTEVVATTVPAHPTAERDGGRGPTAVEGARPRARDLGWRAVVEGLGGAARMAGAMVTPFDRPRRSRWGLGRDAGRSYPGDDLVPTPRWQWTHGIEIDAPASAVWPWIAQVGADRGGFYSYAWLEDLFGCGVRNADTVEPAWQLRTGDGLVLHPRSPALPVVALEPGRWFVAHAAADTGAVASGKPWTAVSWLFHLEDLPGGRCRFVSRFRSASSRDALTRITFGPTLVEPIGYVMDRRMLLGVKERAERAAWAGRTGDRLPSTRSPVPPAAGAAVPAGLTRAVRRDWRAVAAPRPEPGRFEPADVEHLPAPVARWLRHAIAPGTQVPGAALLAMHGEIRLGRWQPFTALQVLAPPMGYVWAARAGRGGLRVRGFDRYTHGQGEMRWRLGGLVPVVAARDADVPAAPPGASPPRRCCCPAPPSTRPSCGGRTTIAARRPRSRWEDRRTASRSRSTTTARCGG</sequence>
<dbReference type="OrthoDB" id="3255669at2"/>
<evidence type="ECO:0000256" key="1">
    <source>
        <dbReference type="SAM" id="MobiDB-lite"/>
    </source>
</evidence>
<evidence type="ECO:0000313" key="2">
    <source>
        <dbReference type="EMBL" id="KAE8766063.1"/>
    </source>
</evidence>
<dbReference type="AlphaFoldDB" id="A0A7J5UUX0"/>
<proteinExistence type="predicted"/>
<dbReference type="Pfam" id="PF20181">
    <property type="entry name" value="DUF6544"/>
    <property type="match status" value="1"/>
</dbReference>
<name>A0A7J5UUX0_9MICO</name>
<comment type="caution">
    <text evidence="2">The sequence shown here is derived from an EMBL/GenBank/DDBJ whole genome shotgun (WGS) entry which is preliminary data.</text>
</comment>
<feature type="region of interest" description="Disordered" evidence="1">
    <location>
        <begin position="1"/>
        <end position="35"/>
    </location>
</feature>
<reference evidence="2 3" key="1">
    <citation type="submission" date="2019-10" db="EMBL/GenBank/DDBJ databases">
        <title>Georgenia wutianyii sp. nov. and Georgenia yuyongxinii sp. nov. isolated from plateau pika (Ochotona curzoniae) in the Qinghai-Tibet plateau of China.</title>
        <authorList>
            <person name="Tian Z."/>
        </authorList>
    </citation>
    <scope>NUCLEOTIDE SEQUENCE [LARGE SCALE GENOMIC DNA]</scope>
    <source>
        <strain evidence="2 3">DSM 21501</strain>
    </source>
</reference>
<evidence type="ECO:0000313" key="3">
    <source>
        <dbReference type="Proteomes" id="UP000451860"/>
    </source>
</evidence>
<feature type="region of interest" description="Disordered" evidence="1">
    <location>
        <begin position="257"/>
        <end position="277"/>
    </location>
</feature>
<accession>A0A7J5UUX0</accession>
<feature type="compositionally biased region" description="Low complexity" evidence="1">
    <location>
        <begin position="453"/>
        <end position="464"/>
    </location>
</feature>
<keyword evidence="3" id="KW-1185">Reference proteome</keyword>
<dbReference type="Proteomes" id="UP000451860">
    <property type="component" value="Unassembled WGS sequence"/>
</dbReference>